<feature type="region of interest" description="Disordered" evidence="5">
    <location>
        <begin position="43"/>
        <end position="97"/>
    </location>
</feature>
<dbReference type="Proteomes" id="UP001269819">
    <property type="component" value="Unassembled WGS sequence"/>
</dbReference>
<dbReference type="SUPFAM" id="SSF53187">
    <property type="entry name" value="Zn-dependent exopeptidases"/>
    <property type="match status" value="1"/>
</dbReference>
<evidence type="ECO:0000256" key="2">
    <source>
        <dbReference type="ARBA" id="ARBA00022723"/>
    </source>
</evidence>
<evidence type="ECO:0000313" key="9">
    <source>
        <dbReference type="Proteomes" id="UP001269819"/>
    </source>
</evidence>
<keyword evidence="2" id="KW-0479">Metal-binding</keyword>
<dbReference type="RefSeq" id="WP_316972972.1">
    <property type="nucleotide sequence ID" value="NZ_JAWIIJ010000003.1"/>
</dbReference>
<keyword evidence="9" id="KW-1185">Reference proteome</keyword>
<evidence type="ECO:0000256" key="1">
    <source>
        <dbReference type="ARBA" id="ARBA00001947"/>
    </source>
</evidence>
<keyword evidence="4" id="KW-0862">Zinc</keyword>
<keyword evidence="3" id="KW-0378">Hydrolase</keyword>
<sequence>MTRHPLLPLLSLTWLSLAALAPASLHAETTGGPDETLEVEDIAEDENVTDIEQSQPLASAPKADAEPEAETDAAQADPTATPAGTGDASSNAQSENGNAASKVIAPNIDLKEVAPPPEVQPAATEAETAPATAVGDTKAAEAASDADQPAEPATPETATAEPETAAPEPEPEPVQATSLTLLNTEVLPGTSTRLAWAPGIQIAGLSQPTPVLVVNGANPGPNLCLTGAIHGDELNGIEIVRRTVYDLDPESLSGRVIGIPIVNLQGFQRGTRYLPDRRDLNRHFPGSTDGSLADRIAHSLFNQVIRHCDMLVDIHTGSLRRTNLPQLRADMNNPDVADFTRGFDRMAVVHSSGSDGMLRTAAVAAGIKAVTLEAGESLRIQEHQINAGVHSLNSLMEKQGMVSRMFVWGEPEPVYYNSFWVRAEHGGILFSDVELGDTISQGQVLGYVADPITNAQHPIRAPRDGRVIGMAVDQVVMAGFAAYHIGAEAQTPESAELAD</sequence>
<dbReference type="PANTHER" id="PTHR37326:SF2">
    <property type="entry name" value="SUCCINYLGLUTAMATE DESUCCINYLASE_ASPARTOACYLASE FAMILY PROTEIN"/>
    <property type="match status" value="1"/>
</dbReference>
<keyword evidence="6" id="KW-0732">Signal</keyword>
<evidence type="ECO:0000256" key="5">
    <source>
        <dbReference type="SAM" id="MobiDB-lite"/>
    </source>
</evidence>
<comment type="cofactor">
    <cofactor evidence="1">
        <name>Zn(2+)</name>
        <dbReference type="ChEBI" id="CHEBI:29105"/>
    </cofactor>
</comment>
<protein>
    <submittedName>
        <fullName evidence="8">Succinylglutamate desuccinylase/aspartoacylase family protein</fullName>
    </submittedName>
</protein>
<evidence type="ECO:0000256" key="6">
    <source>
        <dbReference type="SAM" id="SignalP"/>
    </source>
</evidence>
<comment type="caution">
    <text evidence="8">The sequence shown here is derived from an EMBL/GenBank/DDBJ whole genome shotgun (WGS) entry which is preliminary data.</text>
</comment>
<dbReference type="Gene3D" id="3.40.630.10">
    <property type="entry name" value="Zn peptidases"/>
    <property type="match status" value="1"/>
</dbReference>
<gene>
    <name evidence="8" type="ORF">RYS15_05570</name>
</gene>
<feature type="signal peptide" evidence="6">
    <location>
        <begin position="1"/>
        <end position="27"/>
    </location>
</feature>
<feature type="compositionally biased region" description="Low complexity" evidence="5">
    <location>
        <begin position="120"/>
        <end position="167"/>
    </location>
</feature>
<dbReference type="PANTHER" id="PTHR37326">
    <property type="entry name" value="BLL3975 PROTEIN"/>
    <property type="match status" value="1"/>
</dbReference>
<feature type="domain" description="Succinylglutamate desuccinylase/Aspartoacylase catalytic" evidence="7">
    <location>
        <begin position="219"/>
        <end position="395"/>
    </location>
</feature>
<dbReference type="InterPro" id="IPR055438">
    <property type="entry name" value="AstE_AspA_cat"/>
</dbReference>
<dbReference type="EMBL" id="JAWIIJ010000003">
    <property type="protein sequence ID" value="MDV2078141.1"/>
    <property type="molecule type" value="Genomic_DNA"/>
</dbReference>
<evidence type="ECO:0000256" key="3">
    <source>
        <dbReference type="ARBA" id="ARBA00022801"/>
    </source>
</evidence>
<reference evidence="8 9" key="1">
    <citation type="submission" date="2023-10" db="EMBL/GenBank/DDBJ databases">
        <title>Characteristics and mechanism of a salt-tolerant marine origin heterotrophic nitrifying- aerobic denitrifying bacteria Marinobacter xestospongiae HN1.</title>
        <authorList>
            <person name="Qi R."/>
        </authorList>
    </citation>
    <scope>NUCLEOTIDE SEQUENCE [LARGE SCALE GENOMIC DNA]</scope>
    <source>
        <strain evidence="8 9">HN1</strain>
    </source>
</reference>
<dbReference type="Pfam" id="PF24827">
    <property type="entry name" value="AstE_AspA_cat"/>
    <property type="match status" value="1"/>
</dbReference>
<evidence type="ECO:0000259" key="7">
    <source>
        <dbReference type="Pfam" id="PF24827"/>
    </source>
</evidence>
<proteinExistence type="predicted"/>
<feature type="region of interest" description="Disordered" evidence="5">
    <location>
        <begin position="113"/>
        <end position="173"/>
    </location>
</feature>
<feature type="compositionally biased region" description="Low complexity" evidence="5">
    <location>
        <begin position="72"/>
        <end position="90"/>
    </location>
</feature>
<evidence type="ECO:0000313" key="8">
    <source>
        <dbReference type="EMBL" id="MDV2078141.1"/>
    </source>
</evidence>
<name>A0ABU3VWN5_9GAMM</name>
<evidence type="ECO:0000256" key="4">
    <source>
        <dbReference type="ARBA" id="ARBA00022833"/>
    </source>
</evidence>
<organism evidence="8 9">
    <name type="scientific">Marinobacter xestospongiae</name>
    <dbReference type="NCBI Taxonomy" id="994319"/>
    <lineage>
        <taxon>Bacteria</taxon>
        <taxon>Pseudomonadati</taxon>
        <taxon>Pseudomonadota</taxon>
        <taxon>Gammaproteobacteria</taxon>
        <taxon>Pseudomonadales</taxon>
        <taxon>Marinobacteraceae</taxon>
        <taxon>Marinobacter</taxon>
    </lineage>
</organism>
<dbReference type="InterPro" id="IPR053138">
    <property type="entry name" value="N-alpha-Ac-DABA_deacetylase"/>
</dbReference>
<feature type="chain" id="PRO_5047533950" evidence="6">
    <location>
        <begin position="28"/>
        <end position="499"/>
    </location>
</feature>
<accession>A0ABU3VWN5</accession>
<dbReference type="CDD" id="cd06251">
    <property type="entry name" value="M14_ASTE_ASPA-like"/>
    <property type="match status" value="1"/>
</dbReference>